<dbReference type="KEGG" id="haby:HLVA_03270"/>
<dbReference type="SUPFAM" id="SSF52540">
    <property type="entry name" value="P-loop containing nucleoside triphosphate hydrolases"/>
    <property type="match status" value="1"/>
</dbReference>
<sequence>MKEFNIIGTCIPEEHYMVDTTSKLNQIIKLIEKRKYFTINRPRQYGKTTTIYLLEERLKKSKEYLMISISFEGLGDENFENSEILGKSLIRKINKMLKIKKFENLVIDIEKTQMKTMDDLSDIITDFVLKTDKKVILMIDEVDKSSNNQLFLNFIGMLREKYLSAIKKQDYTFHSVILAGVHDVKNLKLKLRPDENRTLNSPWNIAVDFDVDMCFNPQEIATMLREYEADVKTGMDIKNMSEKIYMYTTGYPFLVSKLCKVMDEKLDRNFSEKGLEEAIKITLETPNTLFDDIIKNIENNREFYKFIEKVILGNDKVDYVHTDTMVSIGKMYGIIREKNRKVEIDNKIFEILLYNHIIAKREREKGAVLTYEFRTKFIDDNGNLDMELVLSKFQELMKAEYRKIDEKFVEREGRLLFLAFLKPIINGTGFYFVESETRESNRMDIVVTYNMKKYVIELKIWRGGKYEQEGREQLCGYLESQNLDKGYMIFYSFNKGKKYIKDKVMVKGKEVFEIVV</sequence>
<organism evidence="1 2">
    <name type="scientific">Haliovirga abyssi</name>
    <dbReference type="NCBI Taxonomy" id="2996794"/>
    <lineage>
        <taxon>Bacteria</taxon>
        <taxon>Fusobacteriati</taxon>
        <taxon>Fusobacteriota</taxon>
        <taxon>Fusobacteriia</taxon>
        <taxon>Fusobacteriales</taxon>
        <taxon>Haliovirgaceae</taxon>
        <taxon>Haliovirga</taxon>
    </lineage>
</organism>
<reference evidence="1 2" key="1">
    <citation type="submission" date="2022-11" db="EMBL/GenBank/DDBJ databases">
        <title>Haliovirga abyssi gen. nov., sp. nov., a mesophilic fermentative bacterium isolated from the Iheya North hydrothermal field and the proposal of Haliovirgaceae fam. nov.</title>
        <authorList>
            <person name="Miyazaki U."/>
            <person name="Tame A."/>
            <person name="Miyazaki J."/>
            <person name="Takai K."/>
            <person name="Sawayama S."/>
            <person name="Kitajima M."/>
            <person name="Okamoto A."/>
            <person name="Nakagawa S."/>
        </authorList>
    </citation>
    <scope>NUCLEOTIDE SEQUENCE [LARGE SCALE GENOMIC DNA]</scope>
    <source>
        <strain evidence="1 2">IC12</strain>
    </source>
</reference>
<dbReference type="Pfam" id="PF14516">
    <property type="entry name" value="AAA_35"/>
    <property type="match status" value="1"/>
</dbReference>
<dbReference type="Gene3D" id="3.40.50.300">
    <property type="entry name" value="P-loop containing nucleotide triphosphate hydrolases"/>
    <property type="match status" value="1"/>
</dbReference>
<evidence type="ECO:0008006" key="3">
    <source>
        <dbReference type="Google" id="ProtNLM"/>
    </source>
</evidence>
<dbReference type="Proteomes" id="UP001321582">
    <property type="component" value="Chromosome"/>
</dbReference>
<evidence type="ECO:0000313" key="2">
    <source>
        <dbReference type="Proteomes" id="UP001321582"/>
    </source>
</evidence>
<dbReference type="RefSeq" id="WP_307904705.1">
    <property type="nucleotide sequence ID" value="NZ_AP027059.1"/>
</dbReference>
<keyword evidence="2" id="KW-1185">Reference proteome</keyword>
<protein>
    <recommendedName>
        <fullName evidence="3">AAA family ATPase</fullName>
    </recommendedName>
</protein>
<dbReference type="EMBL" id="AP027059">
    <property type="protein sequence ID" value="BDU49758.1"/>
    <property type="molecule type" value="Genomic_DNA"/>
</dbReference>
<evidence type="ECO:0000313" key="1">
    <source>
        <dbReference type="EMBL" id="BDU49758.1"/>
    </source>
</evidence>
<gene>
    <name evidence="1" type="ORF">HLVA_03270</name>
</gene>
<dbReference type="InterPro" id="IPR027417">
    <property type="entry name" value="P-loop_NTPase"/>
</dbReference>
<dbReference type="AlphaFoldDB" id="A0AAU9D5D1"/>
<name>A0AAU9D5D1_9FUSO</name>
<proteinExistence type="predicted"/>
<accession>A0AAU9D5D1</accession>